<feature type="compositionally biased region" description="Low complexity" evidence="1">
    <location>
        <begin position="58"/>
        <end position="114"/>
    </location>
</feature>
<sequence length="504" mass="51025">MQSASQVGHRAISISSSSIMASVVFKKDTGIVCLLISGLLLPSVFVSGQNTTANTDPSTTASPTMTTASTMNTTTSTANTTMTIATTTSTTNQAASMTSSSSAATPTQSTMPTTYGGTVMSTAIQSPSTNSDSVSQNTHSTPTTSGGPTSVSTHSASSTSGGSSSSSTHSPSTTSGGSASHSTHSASSTSGGSSSSSTHSPSTTSGGSASHSTHSDSSTSGGSSSSSTHSPSTTSGGSASHSTHSASSTSGGSLSSSTHSISTTSEGNMTEENKNATSNSSTEMINCPSFSCYYSDCYSKYNSLNESYCSTGESCQLLKSMGMWYNVSCSASCVEDCNNTSQPNCSVNCCNSTGCIQDIFVPMMMTTTVAATMTTNAPPTTRTTSTTANKGNKCHKGSCTGENCYKNFKDLETCTSTNPHCQLKKETSAYGVVWTAGCTNCTGYAACTGATISPCNLECCTATTTSCLILNGTLNVPSFATRGPYLQIELIASLVCLLAITLLL</sequence>
<reference evidence="2" key="3">
    <citation type="submission" date="2025-09" db="UniProtKB">
        <authorList>
            <consortium name="Ensembl"/>
        </authorList>
    </citation>
    <scope>IDENTIFICATION</scope>
</reference>
<dbReference type="STRING" id="48698.ENSPFOP00000027083"/>
<dbReference type="Ensembl" id="ENSPFOT00000028233.1">
    <property type="protein sequence ID" value="ENSPFOP00000027083.1"/>
    <property type="gene ID" value="ENSPFOG00000022057.1"/>
</dbReference>
<feature type="compositionally biased region" description="Polar residues" evidence="1">
    <location>
        <begin position="266"/>
        <end position="281"/>
    </location>
</feature>
<protein>
    <submittedName>
        <fullName evidence="2">Uncharacterized protein</fullName>
    </submittedName>
</protein>
<name>A0A096M6P2_POEFO</name>
<dbReference type="EMBL" id="AYCK01006887">
    <property type="status" value="NOT_ANNOTATED_CDS"/>
    <property type="molecule type" value="Genomic_DNA"/>
</dbReference>
<dbReference type="AlphaFoldDB" id="A0A096M6P2"/>
<dbReference type="RefSeq" id="XP_007557307.1">
    <property type="nucleotide sequence ID" value="XM_007557245.2"/>
</dbReference>
<reference evidence="2" key="2">
    <citation type="submission" date="2025-08" db="UniProtKB">
        <authorList>
            <consortium name="Ensembl"/>
        </authorList>
    </citation>
    <scope>IDENTIFICATION</scope>
</reference>
<evidence type="ECO:0000256" key="1">
    <source>
        <dbReference type="SAM" id="MobiDB-lite"/>
    </source>
</evidence>
<organism evidence="2 3">
    <name type="scientific">Poecilia formosa</name>
    <name type="common">Amazon molly</name>
    <name type="synonym">Limia formosa</name>
    <dbReference type="NCBI Taxonomy" id="48698"/>
    <lineage>
        <taxon>Eukaryota</taxon>
        <taxon>Metazoa</taxon>
        <taxon>Chordata</taxon>
        <taxon>Craniata</taxon>
        <taxon>Vertebrata</taxon>
        <taxon>Euteleostomi</taxon>
        <taxon>Actinopterygii</taxon>
        <taxon>Neopterygii</taxon>
        <taxon>Teleostei</taxon>
        <taxon>Neoteleostei</taxon>
        <taxon>Acanthomorphata</taxon>
        <taxon>Ovalentaria</taxon>
        <taxon>Atherinomorphae</taxon>
        <taxon>Cyprinodontiformes</taxon>
        <taxon>Poeciliidae</taxon>
        <taxon>Poeciliinae</taxon>
        <taxon>Poecilia</taxon>
    </lineage>
</organism>
<reference evidence="3" key="1">
    <citation type="submission" date="2013-10" db="EMBL/GenBank/DDBJ databases">
        <authorList>
            <person name="Schartl M."/>
            <person name="Warren W."/>
        </authorList>
    </citation>
    <scope>NUCLEOTIDE SEQUENCE [LARGE SCALE GENOMIC DNA]</scope>
    <source>
        <strain evidence="3">female</strain>
    </source>
</reference>
<dbReference type="KEGG" id="pfor:103141556"/>
<feature type="compositionally biased region" description="Polar residues" evidence="1">
    <location>
        <begin position="115"/>
        <end position="137"/>
    </location>
</feature>
<dbReference type="GeneTree" id="ENSGT00600000085609"/>
<feature type="compositionally biased region" description="Low complexity" evidence="1">
    <location>
        <begin position="138"/>
        <end position="265"/>
    </location>
</feature>
<accession>A0A096M6P2</accession>
<feature type="region of interest" description="Disordered" evidence="1">
    <location>
        <begin position="52"/>
        <end position="281"/>
    </location>
</feature>
<dbReference type="Proteomes" id="UP000028760">
    <property type="component" value="Unassembled WGS sequence"/>
</dbReference>
<dbReference type="GeneID" id="103141556"/>
<dbReference type="EMBL" id="AYCK01006888">
    <property type="status" value="NOT_ANNOTATED_CDS"/>
    <property type="molecule type" value="Genomic_DNA"/>
</dbReference>
<evidence type="ECO:0000313" key="3">
    <source>
        <dbReference type="Proteomes" id="UP000028760"/>
    </source>
</evidence>
<dbReference type="OMA" id="STEMINC"/>
<keyword evidence="3" id="KW-1185">Reference proteome</keyword>
<proteinExistence type="predicted"/>
<evidence type="ECO:0000313" key="2">
    <source>
        <dbReference type="Ensembl" id="ENSPFOP00000027083.1"/>
    </source>
</evidence>
<dbReference type="OrthoDB" id="9947586at2759"/>